<dbReference type="Pfam" id="PF07714">
    <property type="entry name" value="PK_Tyr_Ser-Thr"/>
    <property type="match status" value="1"/>
</dbReference>
<dbReference type="EMBL" id="BJWL01000002">
    <property type="protein sequence ID" value="GFY81847.1"/>
    <property type="molecule type" value="Genomic_DNA"/>
</dbReference>
<dbReference type="SUPFAM" id="SSF56112">
    <property type="entry name" value="Protein kinase-like (PK-like)"/>
    <property type="match status" value="1"/>
</dbReference>
<evidence type="ECO:0000256" key="3">
    <source>
        <dbReference type="ARBA" id="ARBA00022692"/>
    </source>
</evidence>
<dbReference type="PROSITE" id="PS50011">
    <property type="entry name" value="PROTEIN_KINASE_DOM"/>
    <property type="match status" value="1"/>
</dbReference>
<reference evidence="10 11" key="1">
    <citation type="submission" date="2019-07" db="EMBL/GenBank/DDBJ databases">
        <title>De Novo Assembly of kiwifruit Actinidia rufa.</title>
        <authorList>
            <person name="Sugita-Konishi S."/>
            <person name="Sato K."/>
            <person name="Mori E."/>
            <person name="Abe Y."/>
            <person name="Kisaki G."/>
            <person name="Hamano K."/>
            <person name="Suezawa K."/>
            <person name="Otani M."/>
            <person name="Fukuda T."/>
            <person name="Manabe T."/>
            <person name="Gomi K."/>
            <person name="Tabuchi M."/>
            <person name="Akimitsu K."/>
            <person name="Kataoka I."/>
        </authorList>
    </citation>
    <scope>NUCLEOTIDE SEQUENCE [LARGE SCALE GENOMIC DNA]</scope>
    <source>
        <strain evidence="11">cv. Fuchu</strain>
    </source>
</reference>
<protein>
    <recommendedName>
        <fullName evidence="9">Protein kinase domain-containing protein</fullName>
    </recommendedName>
</protein>
<keyword evidence="2" id="KW-0418">Kinase</keyword>
<evidence type="ECO:0000256" key="1">
    <source>
        <dbReference type="ARBA" id="ARBA00004479"/>
    </source>
</evidence>
<dbReference type="InterPro" id="IPR000719">
    <property type="entry name" value="Prot_kinase_dom"/>
</dbReference>
<dbReference type="Proteomes" id="UP000585474">
    <property type="component" value="Unassembled WGS sequence"/>
</dbReference>
<dbReference type="InterPro" id="IPR017441">
    <property type="entry name" value="Protein_kinase_ATP_BS"/>
</dbReference>
<accession>A0A7J0E836</accession>
<gene>
    <name evidence="10" type="ORF">Acr_02g0000870</name>
</gene>
<dbReference type="InterPro" id="IPR001245">
    <property type="entry name" value="Ser-Thr/Tyr_kinase_cat_dom"/>
</dbReference>
<dbReference type="AlphaFoldDB" id="A0A7J0E836"/>
<keyword evidence="5" id="KW-1133">Transmembrane helix</keyword>
<dbReference type="InterPro" id="IPR011009">
    <property type="entry name" value="Kinase-like_dom_sf"/>
</dbReference>
<evidence type="ECO:0000259" key="9">
    <source>
        <dbReference type="PROSITE" id="PS50011"/>
    </source>
</evidence>
<feature type="binding site" evidence="8">
    <location>
        <position position="40"/>
    </location>
    <ligand>
        <name>ATP</name>
        <dbReference type="ChEBI" id="CHEBI:30616"/>
    </ligand>
</feature>
<evidence type="ECO:0000313" key="11">
    <source>
        <dbReference type="Proteomes" id="UP000585474"/>
    </source>
</evidence>
<dbReference type="GO" id="GO:0005524">
    <property type="term" value="F:ATP binding"/>
    <property type="evidence" value="ECO:0007669"/>
    <property type="project" value="UniProtKB-UniRule"/>
</dbReference>
<keyword evidence="11" id="KW-1185">Reference proteome</keyword>
<keyword evidence="4" id="KW-0732">Signal</keyword>
<evidence type="ECO:0000313" key="10">
    <source>
        <dbReference type="EMBL" id="GFY81847.1"/>
    </source>
</evidence>
<dbReference type="PROSITE" id="PS00107">
    <property type="entry name" value="PROTEIN_KINASE_ATP"/>
    <property type="match status" value="1"/>
</dbReference>
<dbReference type="OrthoDB" id="544400at2759"/>
<dbReference type="GO" id="GO:0004674">
    <property type="term" value="F:protein serine/threonine kinase activity"/>
    <property type="evidence" value="ECO:0007669"/>
    <property type="project" value="UniProtKB-KW"/>
</dbReference>
<dbReference type="InterPro" id="IPR045874">
    <property type="entry name" value="LRK10/LRL21-25-like"/>
</dbReference>
<comment type="subcellular location">
    <subcellularLocation>
        <location evidence="1">Membrane</location>
        <topology evidence="1">Single-pass type I membrane protein</topology>
    </subcellularLocation>
</comment>
<keyword evidence="7" id="KW-0325">Glycoprotein</keyword>
<evidence type="ECO:0000256" key="2">
    <source>
        <dbReference type="ARBA" id="ARBA00022527"/>
    </source>
</evidence>
<dbReference type="PANTHER" id="PTHR27009">
    <property type="entry name" value="RUST RESISTANCE KINASE LR10-RELATED"/>
    <property type="match status" value="1"/>
</dbReference>
<evidence type="ECO:0000256" key="6">
    <source>
        <dbReference type="ARBA" id="ARBA00023136"/>
    </source>
</evidence>
<keyword evidence="8" id="KW-0067">ATP-binding</keyword>
<evidence type="ECO:0000256" key="8">
    <source>
        <dbReference type="PROSITE-ProRule" id="PRU10141"/>
    </source>
</evidence>
<keyword evidence="2" id="KW-0723">Serine/threonine-protein kinase</keyword>
<dbReference type="Gene3D" id="3.30.200.20">
    <property type="entry name" value="Phosphorylase Kinase, domain 1"/>
    <property type="match status" value="1"/>
</dbReference>
<comment type="caution">
    <text evidence="10">The sequence shown here is derived from an EMBL/GenBank/DDBJ whole genome shotgun (WGS) entry which is preliminary data.</text>
</comment>
<keyword evidence="6" id="KW-0472">Membrane</keyword>
<organism evidence="10 11">
    <name type="scientific">Actinidia rufa</name>
    <dbReference type="NCBI Taxonomy" id="165716"/>
    <lineage>
        <taxon>Eukaryota</taxon>
        <taxon>Viridiplantae</taxon>
        <taxon>Streptophyta</taxon>
        <taxon>Embryophyta</taxon>
        <taxon>Tracheophyta</taxon>
        <taxon>Spermatophyta</taxon>
        <taxon>Magnoliopsida</taxon>
        <taxon>eudicotyledons</taxon>
        <taxon>Gunneridae</taxon>
        <taxon>Pentapetalae</taxon>
        <taxon>asterids</taxon>
        <taxon>Ericales</taxon>
        <taxon>Actinidiaceae</taxon>
        <taxon>Actinidia</taxon>
    </lineage>
</organism>
<keyword evidence="3" id="KW-0812">Transmembrane</keyword>
<evidence type="ECO:0000256" key="5">
    <source>
        <dbReference type="ARBA" id="ARBA00022989"/>
    </source>
</evidence>
<proteinExistence type="predicted"/>
<evidence type="ECO:0000256" key="7">
    <source>
        <dbReference type="ARBA" id="ARBA00023180"/>
    </source>
</evidence>
<keyword evidence="8" id="KW-0547">Nucleotide-binding</keyword>
<dbReference type="GO" id="GO:0016020">
    <property type="term" value="C:membrane"/>
    <property type="evidence" value="ECO:0007669"/>
    <property type="project" value="UniProtKB-SubCell"/>
</dbReference>
<evidence type="ECO:0000256" key="4">
    <source>
        <dbReference type="ARBA" id="ARBA00022729"/>
    </source>
</evidence>
<name>A0A7J0E836_9ERIC</name>
<feature type="domain" description="Protein kinase" evidence="9">
    <location>
        <begin position="12"/>
        <end position="78"/>
    </location>
</feature>
<sequence>MYRTHRSNIIKKEDQDKIGEGSFGTVCKGKIPNDVHVAVKILNNVKGNGDEFTNEVGTMGKIHHINVVRLVGYCADGF</sequence>
<keyword evidence="2" id="KW-0808">Transferase</keyword>